<proteinExistence type="predicted"/>
<accession>A0A1J7IZ44</accession>
<dbReference type="InParanoid" id="A0A1J7IZ44"/>
<dbReference type="Proteomes" id="UP000182658">
    <property type="component" value="Unassembled WGS sequence"/>
</dbReference>
<feature type="chain" id="PRO_5012882310" description="Secreted protein" evidence="1">
    <location>
        <begin position="21"/>
        <end position="103"/>
    </location>
</feature>
<keyword evidence="3" id="KW-1185">Reference proteome</keyword>
<feature type="signal peptide" evidence="1">
    <location>
        <begin position="1"/>
        <end position="20"/>
    </location>
</feature>
<reference evidence="2 3" key="1">
    <citation type="submission" date="2016-10" db="EMBL/GenBank/DDBJ databases">
        <title>Draft genome sequence of Coniochaeta ligniaria NRRL30616, a lignocellulolytic fungus for bioabatement of inhibitors in plant biomass hydrolysates.</title>
        <authorList>
            <consortium name="DOE Joint Genome Institute"/>
            <person name="Jimenez D.J."/>
            <person name="Hector R.E."/>
            <person name="Riley R."/>
            <person name="Sun H."/>
            <person name="Grigoriev I.V."/>
            <person name="Van Elsas J.D."/>
            <person name="Nichols N.N."/>
        </authorList>
    </citation>
    <scope>NUCLEOTIDE SEQUENCE [LARGE SCALE GENOMIC DNA]</scope>
    <source>
        <strain evidence="2 3">NRRL 30616</strain>
    </source>
</reference>
<sequence length="103" mass="11417">MSASVKLWLLLGCYLLDTLGREPPMVLDNAPMVLVSLSRACHKTVRGWYSEESAYRCEAPGVFFLPWLMIASYAQDTFIRVVPAAPWWDALVNSGGGVKVNLV</sequence>
<name>A0A1J7IZ44_9PEZI</name>
<gene>
    <name evidence="2" type="ORF">CONLIGDRAFT_650766</name>
</gene>
<evidence type="ECO:0000313" key="2">
    <source>
        <dbReference type="EMBL" id="OIW22156.1"/>
    </source>
</evidence>
<evidence type="ECO:0000313" key="3">
    <source>
        <dbReference type="Proteomes" id="UP000182658"/>
    </source>
</evidence>
<dbReference type="EMBL" id="KV875147">
    <property type="protein sequence ID" value="OIW22156.1"/>
    <property type="molecule type" value="Genomic_DNA"/>
</dbReference>
<evidence type="ECO:0008006" key="4">
    <source>
        <dbReference type="Google" id="ProtNLM"/>
    </source>
</evidence>
<keyword evidence="1" id="KW-0732">Signal</keyword>
<organism evidence="2 3">
    <name type="scientific">Coniochaeta ligniaria NRRL 30616</name>
    <dbReference type="NCBI Taxonomy" id="1408157"/>
    <lineage>
        <taxon>Eukaryota</taxon>
        <taxon>Fungi</taxon>
        <taxon>Dikarya</taxon>
        <taxon>Ascomycota</taxon>
        <taxon>Pezizomycotina</taxon>
        <taxon>Sordariomycetes</taxon>
        <taxon>Sordariomycetidae</taxon>
        <taxon>Coniochaetales</taxon>
        <taxon>Coniochaetaceae</taxon>
        <taxon>Coniochaeta</taxon>
    </lineage>
</organism>
<dbReference type="AlphaFoldDB" id="A0A1J7IZ44"/>
<protein>
    <recommendedName>
        <fullName evidence="4">Secreted protein</fullName>
    </recommendedName>
</protein>
<evidence type="ECO:0000256" key="1">
    <source>
        <dbReference type="SAM" id="SignalP"/>
    </source>
</evidence>